<dbReference type="EMBL" id="JALJZU010000005">
    <property type="protein sequence ID" value="MCP2009291.1"/>
    <property type="molecule type" value="Genomic_DNA"/>
</dbReference>
<comment type="caution">
    <text evidence="1">The sequence shown here is derived from an EMBL/GenBank/DDBJ whole genome shotgun (WGS) entry which is preliminary data.</text>
</comment>
<reference evidence="1" key="1">
    <citation type="submission" date="2022-03" db="EMBL/GenBank/DDBJ databases">
        <title>Genome Encyclopedia of Bacteria and Archaea VI: Functional Genomics of Type Strains.</title>
        <authorList>
            <person name="Whitman W."/>
        </authorList>
    </citation>
    <scope>NUCLEOTIDE SEQUENCE</scope>
    <source>
        <strain evidence="1">HSC-15S17</strain>
    </source>
</reference>
<organism evidence="1 2">
    <name type="scientific">Duganella violaceipulchra</name>
    <dbReference type="NCBI Taxonomy" id="2849652"/>
    <lineage>
        <taxon>Bacteria</taxon>
        <taxon>Pseudomonadati</taxon>
        <taxon>Pseudomonadota</taxon>
        <taxon>Betaproteobacteria</taxon>
        <taxon>Burkholderiales</taxon>
        <taxon>Oxalobacteraceae</taxon>
        <taxon>Telluria group</taxon>
        <taxon>Duganella</taxon>
    </lineage>
</organism>
<accession>A0ABT1GJZ7</accession>
<name>A0ABT1GJZ7_9BURK</name>
<dbReference type="Proteomes" id="UP001162889">
    <property type="component" value="Unassembled WGS sequence"/>
</dbReference>
<protein>
    <submittedName>
        <fullName evidence="1">Uncharacterized protein</fullName>
    </submittedName>
</protein>
<proteinExistence type="predicted"/>
<evidence type="ECO:0000313" key="1">
    <source>
        <dbReference type="EMBL" id="MCP2009291.1"/>
    </source>
</evidence>
<gene>
    <name evidence="1" type="ORF">L1274_003004</name>
</gene>
<evidence type="ECO:0000313" key="2">
    <source>
        <dbReference type="Proteomes" id="UP001162889"/>
    </source>
</evidence>
<keyword evidence="2" id="KW-1185">Reference proteome</keyword>
<sequence length="38" mass="4239">MRCTSLYQALAHLVALIDSSTVAAAMQRCTARIWRCRA</sequence>